<proteinExistence type="predicted"/>
<dbReference type="RefSeq" id="WP_133357093.1">
    <property type="nucleotide sequence ID" value="NZ_SMZJ02000007.1"/>
</dbReference>
<name>A0A562YCL8_9FLAO</name>
<dbReference type="EMBL" id="SMZJ02000007">
    <property type="protein sequence ID" value="TWO31793.1"/>
    <property type="molecule type" value="Genomic_DNA"/>
</dbReference>
<dbReference type="GO" id="GO:0016740">
    <property type="term" value="F:transferase activity"/>
    <property type="evidence" value="ECO:0007669"/>
    <property type="project" value="UniProtKB-KW"/>
</dbReference>
<dbReference type="Proteomes" id="UP000295814">
    <property type="component" value="Unassembled WGS sequence"/>
</dbReference>
<comment type="caution">
    <text evidence="1">The sequence shown here is derived from an EMBL/GenBank/DDBJ whole genome shotgun (WGS) entry which is preliminary data.</text>
</comment>
<gene>
    <name evidence="1" type="ORF">E1J38_011995</name>
</gene>
<evidence type="ECO:0000313" key="2">
    <source>
        <dbReference type="Proteomes" id="UP000295814"/>
    </source>
</evidence>
<dbReference type="OrthoDB" id="1309140at2"/>
<dbReference type="CDD" id="cd00761">
    <property type="entry name" value="Glyco_tranf_GTA_type"/>
    <property type="match status" value="1"/>
</dbReference>
<dbReference type="SUPFAM" id="SSF53448">
    <property type="entry name" value="Nucleotide-diphospho-sugar transferases"/>
    <property type="match status" value="1"/>
</dbReference>
<organism evidence="1 2">
    <name type="scientific">Seonamhaeicola sediminis</name>
    <dbReference type="NCBI Taxonomy" id="2528206"/>
    <lineage>
        <taxon>Bacteria</taxon>
        <taxon>Pseudomonadati</taxon>
        <taxon>Bacteroidota</taxon>
        <taxon>Flavobacteriia</taxon>
        <taxon>Flavobacteriales</taxon>
        <taxon>Flavobacteriaceae</taxon>
    </lineage>
</organism>
<reference evidence="1 2" key="1">
    <citation type="submission" date="2019-07" db="EMBL/GenBank/DDBJ databases">
        <title>Seonamhaeicola sp. W255 draft genome.</title>
        <authorList>
            <person name="Zhang X.-Y."/>
            <person name="Zhang R."/>
            <person name="Zhong Y.-L."/>
            <person name="Du Z.-J."/>
        </authorList>
    </citation>
    <scope>NUCLEOTIDE SEQUENCE [LARGE SCALE GENOMIC DNA]</scope>
    <source>
        <strain evidence="1 2">W255</strain>
    </source>
</reference>
<keyword evidence="1" id="KW-0808">Transferase</keyword>
<dbReference type="Gene3D" id="3.90.550.10">
    <property type="entry name" value="Spore Coat Polysaccharide Biosynthesis Protein SpsA, Chain A"/>
    <property type="match status" value="1"/>
</dbReference>
<sequence length="332" mass="39434">MDIIIKSFNRVYYLDRCLHSIFLYLQNFKGEIYILDDGSPQIYLDKIQLKFPGIVILKSPNYEEKSKAILDKTFNFPSTIPSKFWYESVLDLSDYFMVLEDDMWFTENCDVSELNDICKNENLALLKLFWVSNPKTVGSNIVKRNRGIEVYNPDLKSRSPKFFKYIYMKYNPIWRGILSLFRLYTKESELQYYTIYSVAGAVFKKDYYLSIWDDAYAIVDEKQQLLNAVQYYNKFNVAFAKVNKEVLKTGFMSSATLKYHYPDFSILDFNCMLNEYWLRNDNAFNNNLSLDLDTNEIINILHSYDKPEAYILQWLDWVNSFKAQFRKIGCNI</sequence>
<evidence type="ECO:0000313" key="1">
    <source>
        <dbReference type="EMBL" id="TWO31793.1"/>
    </source>
</evidence>
<protein>
    <submittedName>
        <fullName evidence="1">Glycosyltransferase family 2 protein</fullName>
    </submittedName>
</protein>
<dbReference type="InterPro" id="IPR029044">
    <property type="entry name" value="Nucleotide-diphossugar_trans"/>
</dbReference>
<accession>A0A562YCL8</accession>
<keyword evidence="2" id="KW-1185">Reference proteome</keyword>
<dbReference type="AlphaFoldDB" id="A0A562YCL8"/>